<reference evidence="2" key="1">
    <citation type="submission" date="2017-06" db="EMBL/GenBank/DDBJ databases">
        <authorList>
            <person name="Varghese N."/>
            <person name="Submissions S."/>
        </authorList>
    </citation>
    <scope>NUCLEOTIDE SEQUENCE [LARGE SCALE GENOMIC DNA]</scope>
    <source>
        <strain evidence="2">JAD2</strain>
    </source>
</reference>
<dbReference type="EMBL" id="FYEK01000078">
    <property type="protein sequence ID" value="SNB76114.1"/>
    <property type="molecule type" value="Genomic_DNA"/>
</dbReference>
<accession>A0A212RTU7</accession>
<dbReference type="InParanoid" id="A0A212RTU7"/>
<organism evidence="1 2">
    <name type="scientific">Thermoflexus hugenholtzii JAD2</name>
    <dbReference type="NCBI Taxonomy" id="877466"/>
    <lineage>
        <taxon>Bacteria</taxon>
        <taxon>Bacillati</taxon>
        <taxon>Chloroflexota</taxon>
        <taxon>Thermoflexia</taxon>
        <taxon>Thermoflexales</taxon>
        <taxon>Thermoflexaceae</taxon>
        <taxon>Thermoflexus</taxon>
    </lineage>
</organism>
<dbReference type="Proteomes" id="UP000197025">
    <property type="component" value="Unassembled WGS sequence"/>
</dbReference>
<protein>
    <submittedName>
        <fullName evidence="1">Uncharacterized protein</fullName>
    </submittedName>
</protein>
<gene>
    <name evidence="1" type="ORF">SAMN02746019_00028160</name>
</gene>
<dbReference type="RefSeq" id="WP_088572494.1">
    <property type="nucleotide sequence ID" value="NZ_FYEK01000078.1"/>
</dbReference>
<dbReference type="AlphaFoldDB" id="A0A212RTU7"/>
<evidence type="ECO:0000313" key="2">
    <source>
        <dbReference type="Proteomes" id="UP000197025"/>
    </source>
</evidence>
<name>A0A212RTU7_9CHLR</name>
<sequence length="107" mass="12683">MPWIPARSAERARRQWSFRRARGDPNSPFRIFAFLLRRGREVWHSGSQRLQSLRRPLSPKWASRLAFVLRTLRLLWNVLRAIDQIYDVGDSLSKVAELLNQALQMLR</sequence>
<proteinExistence type="predicted"/>
<keyword evidence="2" id="KW-1185">Reference proteome</keyword>
<evidence type="ECO:0000313" key="1">
    <source>
        <dbReference type="EMBL" id="SNB76114.1"/>
    </source>
</evidence>